<proteinExistence type="predicted"/>
<organism evidence="3 4">
    <name type="scientific">Elaeis guineensis var. tenera</name>
    <name type="common">Oil palm</name>
    <dbReference type="NCBI Taxonomy" id="51953"/>
    <lineage>
        <taxon>Eukaryota</taxon>
        <taxon>Viridiplantae</taxon>
        <taxon>Streptophyta</taxon>
        <taxon>Embryophyta</taxon>
        <taxon>Tracheophyta</taxon>
        <taxon>Spermatophyta</taxon>
        <taxon>Magnoliopsida</taxon>
        <taxon>Liliopsida</taxon>
        <taxon>Arecaceae</taxon>
        <taxon>Arecoideae</taxon>
        <taxon>Cocoseae</taxon>
        <taxon>Elaeidinae</taxon>
        <taxon>Elaeis</taxon>
    </lineage>
</organism>
<dbReference type="RefSeq" id="XP_073109631.1">
    <property type="nucleotide sequence ID" value="XM_073253530.1"/>
</dbReference>
<feature type="domain" description="DUF4220" evidence="2">
    <location>
        <begin position="56"/>
        <end position="405"/>
    </location>
</feature>
<keyword evidence="1" id="KW-0472">Membrane</keyword>
<name>A0A6I9R503_ELAGV</name>
<reference evidence="4 5" key="1">
    <citation type="submission" date="2025-04" db="UniProtKB">
        <authorList>
            <consortium name="RefSeq"/>
        </authorList>
    </citation>
    <scope>IDENTIFICATION</scope>
</reference>
<feature type="transmembrane region" description="Helical" evidence="1">
    <location>
        <begin position="20"/>
        <end position="41"/>
    </location>
</feature>
<evidence type="ECO:0000313" key="5">
    <source>
        <dbReference type="RefSeq" id="XP_019704605.1"/>
    </source>
</evidence>
<gene>
    <name evidence="4 5 6" type="primary">LOC105042386</name>
</gene>
<sequence>MRRSIIEVFPPRLRKLWSEWQLRVVVLISLILQIVLIIFGNRRKYIARTWIKFVVWSAYLAADSVATIALGVISSNLGDIYNDDDQDSSVNAAVELYAFWAPFLLFHLGGPDTITAYSLEDNDLWLRHFLGLFVQALGTFYILLMAWTSSCLSILTIPMFFAGLIKYGERTWVLRSASSDQLRDSMRVTRSDPSLGNSNLIEEYNLRDAEGYNVIPNRVIEVQFPVDSVLFEGDSISKDSELLTAYGLFQIFKCLFVDLILGTRDRDTSQTIFRSISSENAFKLIEMECGFMYDLLHTKAMLVYNPWGFGLRFVSFALTCIVLVLFSLAAEKQHYSKIDLSITFLLLVAAIFLEICATLMSFSSDWMIVWLSMHNKTSVLQASTSLQLLRNPRWSNSMAQYSLLGFTLKEKPVVCHKMLNRFSIVEELERRRYITRVEIPITLKEWIFDRLKEKLKKMQKEMESATYNPGALNIARGNNVLQDYGHGELKWSTEVEFDQSIFIWHIATEICCNLEDSSNQSKMEMSKLMSQYMLYLVVMKPSMLPVGIGQFVFEDTCAEAMKFYSTNGKTDVHGNLLVQYTTGTQLLGDRYRSKKSVLSDACRLARGLTDISDKEEKWSMIADVWLEILAYVANQSTGRKHAEQLRGGGEFITHVWLLLAHLGLTQHFQISQPRAVARLILR</sequence>
<feature type="transmembrane region" description="Helical" evidence="1">
    <location>
        <begin position="532"/>
        <end position="553"/>
    </location>
</feature>
<dbReference type="RefSeq" id="XP_010917868.1">
    <property type="nucleotide sequence ID" value="XM_010919566.3"/>
</dbReference>
<keyword evidence="3" id="KW-1185">Reference proteome</keyword>
<keyword evidence="1" id="KW-1133">Transmembrane helix</keyword>
<dbReference type="PANTHER" id="PTHR31325">
    <property type="entry name" value="OS01G0798800 PROTEIN-RELATED"/>
    <property type="match status" value="1"/>
</dbReference>
<dbReference type="OrthoDB" id="1689146at2759"/>
<accession>A0A6I9R503</accession>
<evidence type="ECO:0000313" key="3">
    <source>
        <dbReference type="Proteomes" id="UP000504607"/>
    </source>
</evidence>
<dbReference type="Pfam" id="PF04578">
    <property type="entry name" value="DUF594"/>
    <property type="match status" value="1"/>
</dbReference>
<evidence type="ECO:0000313" key="4">
    <source>
        <dbReference type="RefSeq" id="XP_010917868.1"/>
    </source>
</evidence>
<dbReference type="InterPro" id="IPR025315">
    <property type="entry name" value="DUF4220"/>
</dbReference>
<dbReference type="KEGG" id="egu:105042386"/>
<evidence type="ECO:0000259" key="2">
    <source>
        <dbReference type="Pfam" id="PF13968"/>
    </source>
</evidence>
<feature type="transmembrane region" description="Helical" evidence="1">
    <location>
        <begin position="53"/>
        <end position="73"/>
    </location>
</feature>
<feature type="transmembrane region" description="Helical" evidence="1">
    <location>
        <begin position="342"/>
        <end position="362"/>
    </location>
</feature>
<protein>
    <submittedName>
        <fullName evidence="4 5">Uncharacterized protein LOC105042386</fullName>
    </submittedName>
</protein>
<dbReference type="RefSeq" id="XP_019704606.1">
    <property type="nucleotide sequence ID" value="XM_019849047.2"/>
</dbReference>
<evidence type="ECO:0000313" key="6">
    <source>
        <dbReference type="RefSeq" id="XP_019704606.1"/>
    </source>
</evidence>
<dbReference type="RefSeq" id="XP_073109629.1">
    <property type="nucleotide sequence ID" value="XM_073253528.1"/>
</dbReference>
<dbReference type="AlphaFoldDB" id="A0A6I9R503"/>
<dbReference type="RefSeq" id="XP_019704605.1">
    <property type="nucleotide sequence ID" value="XM_019849046.2"/>
</dbReference>
<keyword evidence="1" id="KW-0812">Transmembrane</keyword>
<evidence type="ECO:0000256" key="1">
    <source>
        <dbReference type="SAM" id="Phobius"/>
    </source>
</evidence>
<feature type="transmembrane region" description="Helical" evidence="1">
    <location>
        <begin position="309"/>
        <end position="330"/>
    </location>
</feature>
<dbReference type="Pfam" id="PF13968">
    <property type="entry name" value="DUF4220"/>
    <property type="match status" value="1"/>
</dbReference>
<feature type="transmembrane region" description="Helical" evidence="1">
    <location>
        <begin position="140"/>
        <end position="165"/>
    </location>
</feature>
<dbReference type="RefSeq" id="XP_073109630.1">
    <property type="nucleotide sequence ID" value="XM_073253529.1"/>
</dbReference>
<dbReference type="GeneID" id="105042386"/>
<dbReference type="InterPro" id="IPR007658">
    <property type="entry name" value="DUF594"/>
</dbReference>
<dbReference type="Proteomes" id="UP000504607">
    <property type="component" value="Chromosome 3"/>
</dbReference>